<dbReference type="Gene3D" id="1.50.10.150">
    <property type="entry name" value="Voltage-dependent anion channel"/>
    <property type="match status" value="1"/>
</dbReference>
<dbReference type="PANTHER" id="PTHR31686:SF1">
    <property type="entry name" value="SULFITE EFFLUX PUMP SSU1"/>
    <property type="match status" value="1"/>
</dbReference>
<feature type="transmembrane region" description="Helical" evidence="8">
    <location>
        <begin position="141"/>
        <end position="160"/>
    </location>
</feature>
<evidence type="ECO:0000256" key="4">
    <source>
        <dbReference type="ARBA" id="ARBA00022475"/>
    </source>
</evidence>
<keyword evidence="5 8" id="KW-0812">Transmembrane</keyword>
<dbReference type="Proteomes" id="UP001589788">
    <property type="component" value="Unassembled WGS sequence"/>
</dbReference>
<feature type="transmembrane region" description="Helical" evidence="8">
    <location>
        <begin position="111"/>
        <end position="129"/>
    </location>
</feature>
<keyword evidence="10" id="KW-1185">Reference proteome</keyword>
<keyword evidence="3" id="KW-0813">Transport</keyword>
<name>A0ABV6C513_9ACTN</name>
<sequence length="406" mass="42373">MPPTPRHLPSRTPILARLLASPVDQAAEEPALRHVGPNWFASVMGTGIVANAAATLPLHLPGLLAAAEVVWVADGLLFVALLVATAAHWLRHRDAARRHGRDPAMAQFYGAPPMAMLTLGAGALLVGRHLLGLRLGVDLDWLLWGAGTLTGLAACVVVPYRMFTQIEVAADGAFGGWLMPIVPPMVSAGTGPLLLPYLPAGPDRQTLFVGLFALFGMSLVTALIVITLIWSRLVHHGTSGTARVPTLWIVLGPLGQSVTAAGLLAAEAHLAAPAHLAPAFEAFGVLFGVPVWGFAVLWIALVGALTVRTARRGLPFALTWWSFTFPVGTFVTGTTRLAGLTHLPAFRVAAVAAYAGLVGAWATVALGTLRSVLRGEAFTPTPAHLAQPPARKEPDGTGALAEVLAG</sequence>
<reference evidence="9 10" key="1">
    <citation type="submission" date="2024-09" db="EMBL/GenBank/DDBJ databases">
        <authorList>
            <person name="Sun Q."/>
            <person name="Mori K."/>
        </authorList>
    </citation>
    <scope>NUCLEOTIDE SEQUENCE [LARGE SCALE GENOMIC DNA]</scope>
    <source>
        <strain evidence="9 10">JCM 15389</strain>
    </source>
</reference>
<feature type="transmembrane region" description="Helical" evidence="8">
    <location>
        <begin position="345"/>
        <end position="369"/>
    </location>
</feature>
<comment type="caution">
    <text evidence="9">The sequence shown here is derived from an EMBL/GenBank/DDBJ whole genome shotgun (WGS) entry which is preliminary data.</text>
</comment>
<dbReference type="InterPro" id="IPR004695">
    <property type="entry name" value="SLAC1/Mae1/Ssu1/TehA"/>
</dbReference>
<evidence type="ECO:0000256" key="1">
    <source>
        <dbReference type="ARBA" id="ARBA00004651"/>
    </source>
</evidence>
<comment type="similarity">
    <text evidence="2">Belongs to the tellurite-resistance/dicarboxylate transporter (TDT) family.</text>
</comment>
<evidence type="ECO:0000313" key="10">
    <source>
        <dbReference type="Proteomes" id="UP001589788"/>
    </source>
</evidence>
<evidence type="ECO:0000256" key="5">
    <source>
        <dbReference type="ARBA" id="ARBA00022692"/>
    </source>
</evidence>
<evidence type="ECO:0000256" key="6">
    <source>
        <dbReference type="ARBA" id="ARBA00022989"/>
    </source>
</evidence>
<evidence type="ECO:0000256" key="8">
    <source>
        <dbReference type="SAM" id="Phobius"/>
    </source>
</evidence>
<dbReference type="InterPro" id="IPR038665">
    <property type="entry name" value="Voltage-dep_anion_channel_sf"/>
</dbReference>
<feature type="transmembrane region" description="Helical" evidence="8">
    <location>
        <begin position="172"/>
        <end position="195"/>
    </location>
</feature>
<evidence type="ECO:0000256" key="2">
    <source>
        <dbReference type="ARBA" id="ARBA00008566"/>
    </source>
</evidence>
<evidence type="ECO:0000313" key="9">
    <source>
        <dbReference type="EMBL" id="MFC0082771.1"/>
    </source>
</evidence>
<feature type="transmembrane region" description="Helical" evidence="8">
    <location>
        <begin position="70"/>
        <end position="90"/>
    </location>
</feature>
<dbReference type="Pfam" id="PF03595">
    <property type="entry name" value="SLAC1"/>
    <property type="match status" value="1"/>
</dbReference>
<proteinExistence type="inferred from homology"/>
<dbReference type="InterPro" id="IPR051629">
    <property type="entry name" value="Sulfite_efflux_TDT"/>
</dbReference>
<gene>
    <name evidence="9" type="ORF">ACFFRE_11575</name>
</gene>
<dbReference type="PANTHER" id="PTHR31686">
    <property type="match status" value="1"/>
</dbReference>
<dbReference type="RefSeq" id="WP_377790413.1">
    <property type="nucleotide sequence ID" value="NZ_JBHLYQ010000152.1"/>
</dbReference>
<feature type="transmembrane region" description="Helical" evidence="8">
    <location>
        <begin position="242"/>
        <end position="265"/>
    </location>
</feature>
<dbReference type="CDD" id="cd09320">
    <property type="entry name" value="TDT_like_2"/>
    <property type="match status" value="1"/>
</dbReference>
<feature type="transmembrane region" description="Helical" evidence="8">
    <location>
        <begin position="314"/>
        <end position="333"/>
    </location>
</feature>
<comment type="subcellular location">
    <subcellularLocation>
        <location evidence="1">Cell membrane</location>
        <topology evidence="1">Multi-pass membrane protein</topology>
    </subcellularLocation>
</comment>
<keyword evidence="6 8" id="KW-1133">Transmembrane helix</keyword>
<organism evidence="9 10">
    <name type="scientific">Aciditerrimonas ferrireducens</name>
    <dbReference type="NCBI Taxonomy" id="667306"/>
    <lineage>
        <taxon>Bacteria</taxon>
        <taxon>Bacillati</taxon>
        <taxon>Actinomycetota</taxon>
        <taxon>Acidimicrobiia</taxon>
        <taxon>Acidimicrobiales</taxon>
        <taxon>Acidimicrobiaceae</taxon>
        <taxon>Aciditerrimonas</taxon>
    </lineage>
</organism>
<evidence type="ECO:0000256" key="3">
    <source>
        <dbReference type="ARBA" id="ARBA00022448"/>
    </source>
</evidence>
<dbReference type="EMBL" id="JBHLYQ010000152">
    <property type="protein sequence ID" value="MFC0082771.1"/>
    <property type="molecule type" value="Genomic_DNA"/>
</dbReference>
<evidence type="ECO:0000256" key="7">
    <source>
        <dbReference type="ARBA" id="ARBA00023136"/>
    </source>
</evidence>
<feature type="transmembrane region" description="Helical" evidence="8">
    <location>
        <begin position="207"/>
        <end position="230"/>
    </location>
</feature>
<keyword evidence="4" id="KW-1003">Cell membrane</keyword>
<protein>
    <submittedName>
        <fullName evidence="9">TDT family transporter</fullName>
    </submittedName>
</protein>
<feature type="transmembrane region" description="Helical" evidence="8">
    <location>
        <begin position="285"/>
        <end position="307"/>
    </location>
</feature>
<accession>A0ABV6C513</accession>
<keyword evidence="7 8" id="KW-0472">Membrane</keyword>